<dbReference type="Gene3D" id="3.90.1600.10">
    <property type="entry name" value="Palm domain of DNA polymerase"/>
    <property type="match status" value="2"/>
</dbReference>
<evidence type="ECO:0000313" key="14">
    <source>
        <dbReference type="EMBL" id="GBG35514.1"/>
    </source>
</evidence>
<feature type="domain" description="DNA-directed DNA polymerase family B multifunctional" evidence="12">
    <location>
        <begin position="1008"/>
        <end position="1053"/>
    </location>
</feature>
<evidence type="ECO:0000256" key="1">
    <source>
        <dbReference type="ARBA" id="ARBA00002701"/>
    </source>
</evidence>
<comment type="function">
    <text evidence="1">Replicates the viral genome, host DNA polymerases cannot substitute for the viral enzyme in this process.</text>
</comment>
<comment type="catalytic activity">
    <reaction evidence="9">
        <text>DNA(n) + a 2'-deoxyribonucleoside 5'-triphosphate = DNA(n+1) + diphosphate</text>
        <dbReference type="Rhea" id="RHEA:22508"/>
        <dbReference type="Rhea" id="RHEA-COMP:17339"/>
        <dbReference type="Rhea" id="RHEA-COMP:17340"/>
        <dbReference type="ChEBI" id="CHEBI:33019"/>
        <dbReference type="ChEBI" id="CHEBI:61560"/>
        <dbReference type="ChEBI" id="CHEBI:173112"/>
        <dbReference type="EC" id="2.7.7.7"/>
    </reaction>
</comment>
<dbReference type="GO" id="GO:0039693">
    <property type="term" value="P:viral DNA genome replication"/>
    <property type="evidence" value="ECO:0007669"/>
    <property type="project" value="UniProtKB-KW"/>
</dbReference>
<sequence length="2224" mass="246926">MEPAPTFHTRIGSLDPLTGVAILYNGVNKCEVAVSINDDIVNLGHLTAAEDCVVPLYRSSNQLSLDDTNRKIVVADPNNKGKLTEITCPSKVVGRPSDYIDSVHRSIVSQLRSQWFQESEKTPPMILSTVGMKLQTSLSGVNVTYNDTGHTTFNPYNSSPVSFEVHRDMDLLVLMAGFLKHNGIWGGSTALMSLARFDYVGAFFDPFWGRCLDNGGNNIDDKDNVYDFSKEILQFSTAFELCQENLRAVSRDVSDAASQAKRPKYSIQVPTKVSSRHTICRCSHGREMYLNLGNHEIACVACFCKLFFPSPFEVLMSPKGAAEAQKQIDDWYTRGLDKVEAIPREEDIDSPLIQLVNLTRETLGPLGKGRDWNWPPDSDGNLRYEYVTHSLSTIFHSLNRIARLSEDTGNNLPVMHMDPSILYVLMNPLGRMMMLMLENNCSLAAPDNRGYSLATGKYFSVNTMTGHSIWSFEITSSREVAIQAQQTGCLETRCELPRDLTDSECPRRLIYKAFCRGESLASAGEVISDVTQSVASLSLLLNNRVFTVDSTSGSISSSAVVTEPFVSLELTGYRSIKAPNTKNAGRVSGRMLRLLRTRVGAQVWYSKEHKALLLEDLSVSHKASTAATARAASSHRVFYYDIETTGLNPLDNRALITAVCGSMSTGGQIRESERAIFGLSSDTGTPQLLVEAVAKSYEQRPDRDDQDLHITETLPNHVQTFSSEIDLLIGWGQFMHERKPHMTCGWNSSGFDDFYVFARVISHLTAPHSSSAPSSVQQLSQMGRLRTSTCTQRLHLARGFGGMLDLTAFVNSETGYLYPDHAVLFRSLILDQLDAKPYLTKTGPKYTRSIPYHLNATQMIGALSSTLALDMMVVCSKAYRDQLSEFTLNAMMVKVSKDGQHKALLKDPIDIRYHLLEYLDRTPQEQAKVLRYCSKDAHLVAIISGSINKEGEIFQLSEESGLSEATVVDYLPRPLCIIEGALYQAMGTDRTAKRGCGIRRHSLATDTKGGMVSQPLIEQTPLQTVDLSSLYPSIMVQFNLCTTTFATQAQVMSLRNKFVYEMMQDIPDAKTPTLDMMDRANAMVLEMYRPTDIVVESWRGSRSKEMGSNNKLFPPPTRMERELNFRWYTTDAQHHDGRYEWAANQSPNSALRTGGLDFFPEVDCSETLQKVAFANDDTHVAPSGSLEYLVIVLPLLVMACPRIAAHITAGECQDVKSLLLRLERDFDKNTDQIKRTLHGKEAFVGGSNTEECGIHDLITHRVRQLGEDIFKSRTRSSLINLCERISLRVNAYDSSSDPAVVKWANRLVNVGCYCRTWNAVRTLLPGVVPDLQLYYKARRVQMKNAIKKYRESDPILAERNSVAEKVTKVFMNSKYGVLAVRSTTQLEVTESNWREAVSVRQVEKGNAVGGVGGGTRHMPMANQITQIARRVFCNIAISVQQLLPGIKQVYGDTDSTFLVHNIPGDGDRIIRHPVTGRECILVDLHLKMKLARLIPLLINCSTKGIVFDPQTAGGKRMMNIEHERLALMSHLFAKKTYHMLHFKENSPAFSDLVSAAAAAAAATSESEFDPNINNPYSDLGFKGLVSAVPAEEEAMDHIVPHNPRLIFQLADGGNEASVQLYNMLKEINAYQDANALARWLTSSKVWTAFDLKALRNYYASQMVDAEDEWIESSTARHLEDSGEKEMVQLAAELFTLYRKGAFVKRGIIPATKLKNLQAVFDRVDMAGGLKDISTYEENMKEHAKNCASFIANPNLAISTARVCTVRPGYQTLPNPAARVINNHLNPSKCISVNDKFVCAAAVSGWVLSINDYTSTSIPSGYFTTSSVRWDSDNMRGLVASSAVRNLSVVANVVRILYDMVDADKKVLGHMQKAGAEFLRQIKAANGFACLPGALSYGTFTLVSDVMARAILSMTNGNDSGSNGKADKTAEDAQQVRESGNRGCDPRVMQHVNVIRSQLEAVAAMTAKPRSKRTTICESTYECSRLESLIAAVSISPRELLHVVGNRMITHLRSCPAIRPEGWSEMMLKMDLPTILRLLGGLDKCTDTCIAACCQALDFVLLYCVMLKLENKRRHFGQHISHLLTNIFPNEPALAHQAQIYIKQCQDDQIVRSEFGQRYNADTDAVIFLFESRPNVSVSRMTASDIVLAATHPESPIFRSEETGNIWNNSQTKQHFFGGLMSVEEQNIHSCLTSVEVNLPFFTGVYHCAVVNIVAGALLAVINAR</sequence>
<dbReference type="PANTHER" id="PTHR10322">
    <property type="entry name" value="DNA POLYMERASE CATALYTIC SUBUNIT"/>
    <property type="match status" value="1"/>
</dbReference>
<dbReference type="InterPro" id="IPR036397">
    <property type="entry name" value="RNaseH_sf"/>
</dbReference>
<dbReference type="SUPFAM" id="SSF53098">
    <property type="entry name" value="Ribonuclease H-like"/>
    <property type="match status" value="1"/>
</dbReference>
<keyword evidence="11" id="KW-0812">Transmembrane</keyword>
<evidence type="ECO:0000256" key="5">
    <source>
        <dbReference type="ARBA" id="ARBA00022695"/>
    </source>
</evidence>
<dbReference type="InterPro" id="IPR006133">
    <property type="entry name" value="DNA-dir_DNA_pol_B_exonuc"/>
</dbReference>
<keyword evidence="11" id="KW-1133">Transmembrane helix</keyword>
<reference evidence="14" key="1">
    <citation type="journal article" date="2018" name="J. Virol.">
        <title>Crustacean Genome Exploration Reveals the Evolutionary Origin of White Spot Syndrome Virus.</title>
        <authorList>
            <person name="Kawato S."/>
            <person name="Shitara A."/>
            <person name="Wang Y."/>
            <person name="Nozaki R."/>
            <person name="Kondo H."/>
            <person name="Hirono I."/>
        </authorList>
    </citation>
    <scope>NUCLEOTIDE SEQUENCE</scope>
</reference>
<dbReference type="Pfam" id="PF03104">
    <property type="entry name" value="DNA_pol_B_exo1"/>
    <property type="match status" value="1"/>
</dbReference>
<dbReference type="GO" id="GO:0003887">
    <property type="term" value="F:DNA-directed DNA polymerase activity"/>
    <property type="evidence" value="ECO:0007669"/>
    <property type="project" value="UniProtKB-KW"/>
</dbReference>
<dbReference type="SUPFAM" id="SSF56672">
    <property type="entry name" value="DNA/RNA polymerases"/>
    <property type="match status" value="1"/>
</dbReference>
<protein>
    <recommendedName>
        <fullName evidence="3">DNA-directed DNA polymerase</fullName>
        <ecNumber evidence="3">2.7.7.7</ecNumber>
    </recommendedName>
</protein>
<dbReference type="Pfam" id="PF00136">
    <property type="entry name" value="DNA_pol_B"/>
    <property type="match status" value="1"/>
</dbReference>
<evidence type="ECO:0000259" key="12">
    <source>
        <dbReference type="Pfam" id="PF00136"/>
    </source>
</evidence>
<accession>A0A401IPG8</accession>
<dbReference type="GO" id="GO:0000166">
    <property type="term" value="F:nucleotide binding"/>
    <property type="evidence" value="ECO:0007669"/>
    <property type="project" value="InterPro"/>
</dbReference>
<evidence type="ECO:0000256" key="3">
    <source>
        <dbReference type="ARBA" id="ARBA00012417"/>
    </source>
</evidence>
<feature type="compositionally biased region" description="Basic and acidic residues" evidence="10">
    <location>
        <begin position="1924"/>
        <end position="1934"/>
    </location>
</feature>
<comment type="similarity">
    <text evidence="2">Belongs to the DNA polymerase type-B family.</text>
</comment>
<feature type="domain" description="DNA-directed DNA polymerase family B exonuclease" evidence="13">
    <location>
        <begin position="633"/>
        <end position="761"/>
    </location>
</feature>
<dbReference type="InterPro" id="IPR006134">
    <property type="entry name" value="DNA-dir_DNA_pol_B_multi_dom"/>
</dbReference>
<evidence type="ECO:0000256" key="8">
    <source>
        <dbReference type="ARBA" id="ARBA00023125"/>
    </source>
</evidence>
<evidence type="ECO:0000256" key="9">
    <source>
        <dbReference type="ARBA" id="ARBA00049244"/>
    </source>
</evidence>
<dbReference type="PANTHER" id="PTHR10322:SF23">
    <property type="entry name" value="DNA POLYMERASE DELTA CATALYTIC SUBUNIT"/>
    <property type="match status" value="1"/>
</dbReference>
<comment type="caution">
    <text evidence="14">The sequence shown here is derived from an EMBL/GenBank/DDBJ whole genome shotgun (WGS) entry which is preliminary data.</text>
</comment>
<dbReference type="Gene3D" id="3.30.420.10">
    <property type="entry name" value="Ribonuclease H-like superfamily/Ribonuclease H"/>
    <property type="match status" value="1"/>
</dbReference>
<dbReference type="GO" id="GO:0006261">
    <property type="term" value="P:DNA-templated DNA replication"/>
    <property type="evidence" value="ECO:0007669"/>
    <property type="project" value="TreeGrafter"/>
</dbReference>
<dbReference type="SMART" id="SM00486">
    <property type="entry name" value="POLBc"/>
    <property type="match status" value="1"/>
</dbReference>
<keyword evidence="11" id="KW-0472">Membrane</keyword>
<evidence type="ECO:0000256" key="6">
    <source>
        <dbReference type="ARBA" id="ARBA00022932"/>
    </source>
</evidence>
<evidence type="ECO:0000256" key="10">
    <source>
        <dbReference type="SAM" id="MobiDB-lite"/>
    </source>
</evidence>
<evidence type="ECO:0000256" key="4">
    <source>
        <dbReference type="ARBA" id="ARBA00022679"/>
    </source>
</evidence>
<evidence type="ECO:0000256" key="7">
    <source>
        <dbReference type="ARBA" id="ARBA00023109"/>
    </source>
</evidence>
<dbReference type="InterPro" id="IPR006172">
    <property type="entry name" value="DNA-dir_DNA_pol_B"/>
</dbReference>
<keyword evidence="4" id="KW-0808">Transferase</keyword>
<proteinExistence type="inferred from homology"/>
<keyword evidence="5" id="KW-0548">Nucleotidyltransferase</keyword>
<dbReference type="InterPro" id="IPR043502">
    <property type="entry name" value="DNA/RNA_pol_sf"/>
</dbReference>
<name>A0A401IPG8_9VIRU</name>
<evidence type="ECO:0000256" key="11">
    <source>
        <dbReference type="SAM" id="Phobius"/>
    </source>
</evidence>
<dbReference type="EMBL" id="BFCF01000001">
    <property type="protein sequence ID" value="GBG35514.1"/>
    <property type="molecule type" value="Genomic_DNA"/>
</dbReference>
<keyword evidence="8" id="KW-0238">DNA-binding</keyword>
<keyword evidence="6" id="KW-0239">DNA-directed DNA polymerase</keyword>
<feature type="transmembrane region" description="Helical" evidence="11">
    <location>
        <begin position="2198"/>
        <end position="2221"/>
    </location>
</feature>
<dbReference type="GO" id="GO:0003677">
    <property type="term" value="F:DNA binding"/>
    <property type="evidence" value="ECO:0007669"/>
    <property type="project" value="UniProtKB-KW"/>
</dbReference>
<dbReference type="InterPro" id="IPR023211">
    <property type="entry name" value="DNA_pol_palm_dom_sf"/>
</dbReference>
<evidence type="ECO:0000259" key="13">
    <source>
        <dbReference type="Pfam" id="PF03104"/>
    </source>
</evidence>
<evidence type="ECO:0000256" key="2">
    <source>
        <dbReference type="ARBA" id="ARBA00005755"/>
    </source>
</evidence>
<organism evidence="14">
    <name type="scientific">Penaeus monodon endogenous nimavirus</name>
    <dbReference type="NCBI Taxonomy" id="2133795"/>
    <lineage>
        <taxon>Viruses</taxon>
        <taxon>Viruses incertae sedis</taxon>
        <taxon>Naldaviricetes</taxon>
        <taxon>Nimaviridae</taxon>
    </lineage>
</organism>
<keyword evidence="7" id="KW-0235">DNA replication</keyword>
<dbReference type="InterPro" id="IPR050240">
    <property type="entry name" value="DNA_pol_type-B"/>
</dbReference>
<dbReference type="InterPro" id="IPR012337">
    <property type="entry name" value="RNaseH-like_sf"/>
</dbReference>
<keyword evidence="7" id="KW-1194">Viral DNA replication</keyword>
<dbReference type="EC" id="2.7.7.7" evidence="3"/>
<feature type="region of interest" description="Disordered" evidence="10">
    <location>
        <begin position="1916"/>
        <end position="1942"/>
    </location>
</feature>